<evidence type="ECO:0000313" key="2">
    <source>
        <dbReference type="EMBL" id="KAL3421110.1"/>
    </source>
</evidence>
<evidence type="ECO:0000259" key="1">
    <source>
        <dbReference type="Pfam" id="PF03417"/>
    </source>
</evidence>
<dbReference type="PANTHER" id="PTHR34180">
    <property type="entry name" value="PEPTIDASE C45"/>
    <property type="match status" value="1"/>
</dbReference>
<dbReference type="Proteomes" id="UP001629113">
    <property type="component" value="Unassembled WGS sequence"/>
</dbReference>
<protein>
    <submittedName>
        <fullName evidence="2">Isopenicillin-N N-acyltransferase</fullName>
    </submittedName>
</protein>
<dbReference type="Gene3D" id="3.60.60.10">
    <property type="entry name" value="Penicillin V Acylase, Chain A"/>
    <property type="match status" value="1"/>
</dbReference>
<dbReference type="EMBL" id="JBFCZG010000006">
    <property type="protein sequence ID" value="KAL3421110.1"/>
    <property type="molecule type" value="Genomic_DNA"/>
</dbReference>
<organism evidence="2 3">
    <name type="scientific">Phlyctema vagabunda</name>
    <dbReference type="NCBI Taxonomy" id="108571"/>
    <lineage>
        <taxon>Eukaryota</taxon>
        <taxon>Fungi</taxon>
        <taxon>Dikarya</taxon>
        <taxon>Ascomycota</taxon>
        <taxon>Pezizomycotina</taxon>
        <taxon>Leotiomycetes</taxon>
        <taxon>Helotiales</taxon>
        <taxon>Dermateaceae</taxon>
        <taxon>Phlyctema</taxon>
    </lineage>
</organism>
<dbReference type="InterPro" id="IPR047801">
    <property type="entry name" value="Peptidase_C45"/>
</dbReference>
<gene>
    <name evidence="2" type="ORF">PVAG01_07555</name>
</gene>
<dbReference type="PANTHER" id="PTHR34180:SF1">
    <property type="entry name" value="BETA-ALANYL-DOPAMINE_CARCININE HYDROLASE"/>
    <property type="match status" value="1"/>
</dbReference>
<proteinExistence type="predicted"/>
<reference evidence="2 3" key="1">
    <citation type="submission" date="2024-06" db="EMBL/GenBank/DDBJ databases">
        <title>Complete genome of Phlyctema vagabunda strain 19-DSS-EL-015.</title>
        <authorList>
            <person name="Fiorenzani C."/>
        </authorList>
    </citation>
    <scope>NUCLEOTIDE SEQUENCE [LARGE SCALE GENOMIC DNA]</scope>
    <source>
        <strain evidence="2 3">19-DSS-EL-015</strain>
    </source>
</reference>
<dbReference type="InterPro" id="IPR005079">
    <property type="entry name" value="Peptidase_C45_hydrolase"/>
</dbReference>
<accession>A0ABR4PCR1</accession>
<sequence>MTVNIMQEVHCSGTPREIGRQHGSSATDKIKGTLAFYTEYFQRKANMDWKSASVTAEKFLPLLERDWPELVEEMRGVAEGAGLPFSTILAMNVRTEISMGMMTDGCTALAWKTDDISLLAQNWDWEVPQQSNLIALHIQQDGKPSISQITEAGIIGKIGINSAGVGTCLNAIRAKGVDYNRLPAHLALRVALNSRSRAQAVARLEKAGLAAAAHILIGDATGATSLEFSALDLVRFEMKDGRIAHTNHFLVKHVDGVADATFMPDSKERMVRITQLLTKSAELGESPTVAKFDEMLQDEKGLPGAINRVASPASPSATLFSIVMDLGAKVASVKFGRPSLSQSVLLLEPSKM</sequence>
<dbReference type="NCBIfam" id="NF040521">
    <property type="entry name" value="C45_proenzyme"/>
    <property type="match status" value="1"/>
</dbReference>
<feature type="domain" description="Peptidase C45 hydrolase" evidence="1">
    <location>
        <begin position="111"/>
        <end position="339"/>
    </location>
</feature>
<dbReference type="Gene3D" id="1.10.10.2120">
    <property type="match status" value="1"/>
</dbReference>
<evidence type="ECO:0000313" key="3">
    <source>
        <dbReference type="Proteomes" id="UP001629113"/>
    </source>
</evidence>
<keyword evidence="3" id="KW-1185">Reference proteome</keyword>
<comment type="caution">
    <text evidence="2">The sequence shown here is derived from an EMBL/GenBank/DDBJ whole genome shotgun (WGS) entry which is preliminary data.</text>
</comment>
<dbReference type="Pfam" id="PF03417">
    <property type="entry name" value="AAT"/>
    <property type="match status" value="1"/>
</dbReference>
<dbReference type="InterPro" id="IPR047794">
    <property type="entry name" value="C45_proenzyme-like"/>
</dbReference>
<name>A0ABR4PCR1_9HELO</name>